<keyword evidence="2" id="KW-0812">Transmembrane</keyword>
<reference evidence="4 5" key="1">
    <citation type="journal article" date="2015" name="Genome Announc.">
        <title>Expanding the biotechnology potential of lactobacilli through comparative genomics of 213 strains and associated genera.</title>
        <authorList>
            <person name="Sun Z."/>
            <person name="Harris H.M."/>
            <person name="McCann A."/>
            <person name="Guo C."/>
            <person name="Argimon S."/>
            <person name="Zhang W."/>
            <person name="Yang X."/>
            <person name="Jeffery I.B."/>
            <person name="Cooney J.C."/>
            <person name="Kagawa T.F."/>
            <person name="Liu W."/>
            <person name="Song Y."/>
            <person name="Salvetti E."/>
            <person name="Wrobel A."/>
            <person name="Rasinkangas P."/>
            <person name="Parkhill J."/>
            <person name="Rea M.C."/>
            <person name="O'Sullivan O."/>
            <person name="Ritari J."/>
            <person name="Douillard F.P."/>
            <person name="Paul Ross R."/>
            <person name="Yang R."/>
            <person name="Briner A.E."/>
            <person name="Felis G.E."/>
            <person name="de Vos W.M."/>
            <person name="Barrangou R."/>
            <person name="Klaenhammer T.R."/>
            <person name="Caufield P.W."/>
            <person name="Cui Y."/>
            <person name="Zhang H."/>
            <person name="O'Toole P.W."/>
        </authorList>
    </citation>
    <scope>NUCLEOTIDE SEQUENCE [LARGE SCALE GENOMIC DNA]</scope>
    <source>
        <strain evidence="4 5">DSM 18630</strain>
    </source>
</reference>
<dbReference type="PANTHER" id="PTHR10566:SF113">
    <property type="entry name" value="PROTEIN ACTIVITY OF BC1 COMPLEX KINASE 7, CHLOROPLASTIC"/>
    <property type="match status" value="1"/>
</dbReference>
<proteinExistence type="inferred from homology"/>
<gene>
    <name evidence="4" type="ORF">FC89_GL002254</name>
</gene>
<dbReference type="SUPFAM" id="SSF56112">
    <property type="entry name" value="Protein kinase-like (PK-like)"/>
    <property type="match status" value="1"/>
</dbReference>
<comment type="caution">
    <text evidence="4">The sequence shown here is derived from an EMBL/GenBank/DDBJ whole genome shotgun (WGS) entry which is preliminary data.</text>
</comment>
<accession>A0A0R1VGK7</accession>
<evidence type="ECO:0000313" key="5">
    <source>
        <dbReference type="Proteomes" id="UP000051451"/>
    </source>
</evidence>
<dbReference type="EMBL" id="AZGB01000027">
    <property type="protein sequence ID" value="KRM04567.1"/>
    <property type="molecule type" value="Genomic_DNA"/>
</dbReference>
<protein>
    <submittedName>
        <fullName evidence="4">Ubiquinone biosynthesis protein UbiB</fullName>
    </submittedName>
</protein>
<feature type="transmembrane region" description="Helical" evidence="2">
    <location>
        <begin position="538"/>
        <end position="559"/>
    </location>
</feature>
<dbReference type="CDD" id="cd05121">
    <property type="entry name" value="ABC1_ADCK3-like"/>
    <property type="match status" value="1"/>
</dbReference>
<organism evidence="4 5">
    <name type="scientific">Liquorilactobacillus ghanensis DSM 18630</name>
    <dbReference type="NCBI Taxonomy" id="1423750"/>
    <lineage>
        <taxon>Bacteria</taxon>
        <taxon>Bacillati</taxon>
        <taxon>Bacillota</taxon>
        <taxon>Bacilli</taxon>
        <taxon>Lactobacillales</taxon>
        <taxon>Lactobacillaceae</taxon>
        <taxon>Liquorilactobacillus</taxon>
    </lineage>
</organism>
<feature type="domain" description="ABC1 atypical kinase-like" evidence="3">
    <location>
        <begin position="80"/>
        <end position="352"/>
    </location>
</feature>
<keyword evidence="2" id="KW-0472">Membrane</keyword>
<dbReference type="PATRIC" id="fig|1423750.3.peg.2294"/>
<keyword evidence="2" id="KW-1133">Transmembrane helix</keyword>
<sequence length="570" mass="64507">MATSENEINKITHKNQRMRLLEIVRVIRAHDFIRNFLKQQHPEEIRAAFEELGPTFIKAGQLLSTRPDLVSPAFIAEFSKLQDNVTVDDFSSVKQTFEKQTGKKISDVFQSFTEKPFASASIGQTHRAVLKDGTKVVIKIQHPQVEELVATDLALFSQALRLIKFVPDISVINPAEVFEEVRRSLLNEINTENEIKNGQEFYRLNNHQGIFLVPKVYAAYSTQKVLVCSDMPGTSIKGFADQPLSHDSDTAAAQKKQRTYLARALIENFIKQVFVDHFFHADPHPGNILFWQVPQFTPHIPQQPRKAPTNLPNYRLIYLDFGMMGRLTPSLADGIANVVLALNTKDSRSIGQALLAICNRTGKVDQEEFYDQLSVFLAPYLNSGLGEIDFSTLIFSVIKLCRQNNLQAKPEVTLLIKAFGLLEGLVAQLDPELSMMDVARPFGKKYLRQKFNFKHETEDTLLNIFQAAQAAPRLPLKAEKVFDMLLQGQGRLNIRYKGQDTLLNRLEQIINRLMITIILAAIILSSSLLVQGSADHPAIYNIGVGGYLVSFVIIIFLILDELRRHFKHRK</sequence>
<evidence type="ECO:0000259" key="3">
    <source>
        <dbReference type="Pfam" id="PF03109"/>
    </source>
</evidence>
<dbReference type="InterPro" id="IPR050154">
    <property type="entry name" value="UbiB_kinase"/>
</dbReference>
<dbReference type="InterPro" id="IPR011009">
    <property type="entry name" value="Kinase-like_dom_sf"/>
</dbReference>
<dbReference type="PANTHER" id="PTHR10566">
    <property type="entry name" value="CHAPERONE-ACTIVITY OF BC1 COMPLEX CABC1 -RELATED"/>
    <property type="match status" value="1"/>
</dbReference>
<evidence type="ECO:0000256" key="1">
    <source>
        <dbReference type="ARBA" id="ARBA00009670"/>
    </source>
</evidence>
<evidence type="ECO:0000313" key="4">
    <source>
        <dbReference type="EMBL" id="KRM04567.1"/>
    </source>
</evidence>
<dbReference type="AlphaFoldDB" id="A0A0R1VGK7"/>
<dbReference type="InterPro" id="IPR004147">
    <property type="entry name" value="ABC1_dom"/>
</dbReference>
<comment type="similarity">
    <text evidence="1">Belongs to the protein kinase superfamily. ADCK protein kinase family.</text>
</comment>
<feature type="transmembrane region" description="Helical" evidence="2">
    <location>
        <begin position="513"/>
        <end position="532"/>
    </location>
</feature>
<keyword evidence="4" id="KW-0830">Ubiquinone</keyword>
<name>A0A0R1VGK7_9LACO</name>
<dbReference type="STRING" id="1423750.FC89_GL002254"/>
<dbReference type="Proteomes" id="UP000051451">
    <property type="component" value="Unassembled WGS sequence"/>
</dbReference>
<keyword evidence="5" id="KW-1185">Reference proteome</keyword>
<evidence type="ECO:0000256" key="2">
    <source>
        <dbReference type="SAM" id="Phobius"/>
    </source>
</evidence>
<dbReference type="Pfam" id="PF03109">
    <property type="entry name" value="ABC1"/>
    <property type="match status" value="1"/>
</dbReference>